<dbReference type="Proteomes" id="UP000366065">
    <property type="component" value="Unassembled WGS sequence"/>
</dbReference>
<reference evidence="2 3" key="1">
    <citation type="submission" date="2019-08" db="EMBL/GenBank/DDBJ databases">
        <authorList>
            <person name="Peeters C."/>
        </authorList>
    </citation>
    <scope>NUCLEOTIDE SEQUENCE [LARGE SCALE GENOMIC DNA]</scope>
    <source>
        <strain evidence="2 3">LMG 20602</strain>
    </source>
</reference>
<name>A0ABY6VWL1_9BURK</name>
<comment type="caution">
    <text evidence="2">The sequence shown here is derived from an EMBL/GenBank/DDBJ whole genome shotgun (WGS) entry which is preliminary data.</text>
</comment>
<evidence type="ECO:0000256" key="1">
    <source>
        <dbReference type="SAM" id="MobiDB-lite"/>
    </source>
</evidence>
<feature type="region of interest" description="Disordered" evidence="1">
    <location>
        <begin position="1"/>
        <end position="77"/>
    </location>
</feature>
<evidence type="ECO:0000313" key="3">
    <source>
        <dbReference type="Proteomes" id="UP000366065"/>
    </source>
</evidence>
<feature type="region of interest" description="Disordered" evidence="1">
    <location>
        <begin position="103"/>
        <end position="122"/>
    </location>
</feature>
<accession>A0ABY6VWL1</accession>
<proteinExistence type="predicted"/>
<gene>
    <name evidence="2" type="ORF">PCA20602_01825</name>
</gene>
<evidence type="ECO:0000313" key="2">
    <source>
        <dbReference type="EMBL" id="VVD94758.1"/>
    </source>
</evidence>
<sequence>MPYVSHHRAIVAPPSYTRSHASDPRRNARSTHSAHEFPRRFRGSRITQRANPLNTLTASNARTAPRRPRNTSQRDGVSPWPAVLALAVVANLAARTSAMPEIPAGGLRQRQPPDVGTPGSVEDDVRILPIRSAAIKTDYPFPDLLRAVGAASAPFRHLGQSIDDLRFAVSGESIGGDTLATMQRIGDFVDQITGLVPSVQRLRLPAYVADLAADAAQGEMPIAERIASLIQMSDPRSLGAAIPMNADGEFRDVAPGNPALSSAAVQSREVAEPTAVRADVVAQSETDVLDASRHSVDAIRSDAITDVGPDVPDISADAPPAPLAAALPDGVPVAASDEAVANEIPDVQQDGQILASATSARRSHIDAEHEYLTGYAQQLSPESLPPEPHAQLILVDGRHYLRGEAGYYRVTRAPGTSNASGDEHWLVDAPRGTRAQIPVTFDAHTGTWRAERALRLCGGGCGPSRESTPDSVGTSMNQVADAIRHIKRPQVREAILKAYDDLSRMHLMRTNREDLRAMRDNSIVEHRRVLVPQLMRLDPHATLFEQQREAATITTIHYDNYAETGFYTLSPEAFCQENAEILFHYLLTRGVPSPHIRMITVRPQGHPPHVMVLYTESDQFIDLLELNTPQPPVAGHVDGINGEKFTAAVFLTRDSTVLLDPWSRVKASSFRHADDIEEMMGMLDVSLADAGHRAGNPFVVSVTRPYPAPRDRIHLVKQSIADLRDAAKRMQTSDAEDVAAKHDGAHGPGEDVPSSSDDGFEPSV</sequence>
<feature type="compositionally biased region" description="Polar residues" evidence="1">
    <location>
        <begin position="45"/>
        <end position="62"/>
    </location>
</feature>
<feature type="compositionally biased region" description="Basic and acidic residues" evidence="1">
    <location>
        <begin position="738"/>
        <end position="749"/>
    </location>
</feature>
<dbReference type="EMBL" id="CABPRV010000003">
    <property type="protein sequence ID" value="VVD94758.1"/>
    <property type="molecule type" value="Genomic_DNA"/>
</dbReference>
<protein>
    <submittedName>
        <fullName evidence="2">Uncharacterized protein</fullName>
    </submittedName>
</protein>
<feature type="region of interest" description="Disordered" evidence="1">
    <location>
        <begin position="727"/>
        <end position="764"/>
    </location>
</feature>
<dbReference type="RefSeq" id="WP_150720924.1">
    <property type="nucleotide sequence ID" value="NZ_CABPRV010000003.1"/>
</dbReference>
<keyword evidence="3" id="KW-1185">Reference proteome</keyword>
<organism evidence="2 3">
    <name type="scientific">Pandoraea capi</name>
    <dbReference type="NCBI Taxonomy" id="2508286"/>
    <lineage>
        <taxon>Bacteria</taxon>
        <taxon>Pseudomonadati</taxon>
        <taxon>Pseudomonadota</taxon>
        <taxon>Betaproteobacteria</taxon>
        <taxon>Burkholderiales</taxon>
        <taxon>Burkholderiaceae</taxon>
        <taxon>Pandoraea</taxon>
    </lineage>
</organism>